<sequence length="151" mass="17554">MTLRCPVNNAKSPERLLPPTVPSPNRHRRSKSLLQEGWSVSEPENYNSCHRVPHLCTLLQNLQLEHNERLWIYAYARPLSWRWSEFWPALNEPTELYSSMITYDQRSKPNMTQAAIYCMVSHLQSSGYSSQLFHPSPETIERGGVTAVLWQ</sequence>
<gene>
    <name evidence="2" type="ORF">CC77DRAFT_567053</name>
</gene>
<dbReference type="KEGG" id="aalt:CC77DRAFT_567053"/>
<accession>A0A177D4Y9</accession>
<evidence type="ECO:0000313" key="3">
    <source>
        <dbReference type="Proteomes" id="UP000077248"/>
    </source>
</evidence>
<evidence type="ECO:0000313" key="2">
    <source>
        <dbReference type="EMBL" id="OAG14471.1"/>
    </source>
</evidence>
<dbReference type="VEuPathDB" id="FungiDB:CC77DRAFT_567053"/>
<evidence type="ECO:0000256" key="1">
    <source>
        <dbReference type="SAM" id="MobiDB-lite"/>
    </source>
</evidence>
<keyword evidence="3" id="KW-1185">Reference proteome</keyword>
<reference evidence="2 3" key="1">
    <citation type="submission" date="2016-05" db="EMBL/GenBank/DDBJ databases">
        <title>Comparative analysis of secretome profiles of manganese(II)-oxidizing ascomycete fungi.</title>
        <authorList>
            <consortium name="DOE Joint Genome Institute"/>
            <person name="Zeiner C.A."/>
            <person name="Purvine S.O."/>
            <person name="Zink E.M."/>
            <person name="Wu S."/>
            <person name="Pasa-Tolic L."/>
            <person name="Chaput D.L."/>
            <person name="Haridas S."/>
            <person name="Grigoriev I.V."/>
            <person name="Santelli C.M."/>
            <person name="Hansel C.M."/>
        </authorList>
    </citation>
    <scope>NUCLEOTIDE SEQUENCE [LARGE SCALE GENOMIC DNA]</scope>
    <source>
        <strain evidence="2 3">SRC1lrK2f</strain>
    </source>
</reference>
<dbReference type="GeneID" id="29117827"/>
<dbReference type="EMBL" id="KV441500">
    <property type="protein sequence ID" value="OAG14471.1"/>
    <property type="molecule type" value="Genomic_DNA"/>
</dbReference>
<proteinExistence type="predicted"/>
<organism evidence="2 3">
    <name type="scientific">Alternaria alternata</name>
    <name type="common">Alternaria rot fungus</name>
    <name type="synonym">Torula alternata</name>
    <dbReference type="NCBI Taxonomy" id="5599"/>
    <lineage>
        <taxon>Eukaryota</taxon>
        <taxon>Fungi</taxon>
        <taxon>Dikarya</taxon>
        <taxon>Ascomycota</taxon>
        <taxon>Pezizomycotina</taxon>
        <taxon>Dothideomycetes</taxon>
        <taxon>Pleosporomycetidae</taxon>
        <taxon>Pleosporales</taxon>
        <taxon>Pleosporineae</taxon>
        <taxon>Pleosporaceae</taxon>
        <taxon>Alternaria</taxon>
        <taxon>Alternaria sect. Alternaria</taxon>
        <taxon>Alternaria alternata complex</taxon>
    </lineage>
</organism>
<dbReference type="Proteomes" id="UP000077248">
    <property type="component" value="Unassembled WGS sequence"/>
</dbReference>
<dbReference type="AlphaFoldDB" id="A0A177D4Y9"/>
<protein>
    <submittedName>
        <fullName evidence="2">Uncharacterized protein</fullName>
    </submittedName>
</protein>
<feature type="region of interest" description="Disordered" evidence="1">
    <location>
        <begin position="1"/>
        <end position="29"/>
    </location>
</feature>
<dbReference type="RefSeq" id="XP_018379892.1">
    <property type="nucleotide sequence ID" value="XM_018532233.1"/>
</dbReference>
<name>A0A177D4Y9_ALTAL</name>